<reference evidence="4 5" key="1">
    <citation type="journal article" date="2011" name="J. Bacteriol.">
        <title>Draft genome sequence of the anoxygenic filamentous phototrophic bacterium Oscillochloris trichoides subsp. DG-6.</title>
        <authorList>
            <person name="Kuznetsov B.B."/>
            <person name="Ivanovsky R.N."/>
            <person name="Keppen O.I."/>
            <person name="Sukhacheva M.V."/>
            <person name="Bumazhkin B.K."/>
            <person name="Patutina E.O."/>
            <person name="Beletsky A.V."/>
            <person name="Mardanov A.V."/>
            <person name="Baslerov R.V."/>
            <person name="Panteleeva A.N."/>
            <person name="Kolganova T.V."/>
            <person name="Ravin N.V."/>
            <person name="Skryabin K.G."/>
        </authorList>
    </citation>
    <scope>NUCLEOTIDE SEQUENCE [LARGE SCALE GENOMIC DNA]</scope>
    <source>
        <strain evidence="4 5">DG-6</strain>
    </source>
</reference>
<dbReference type="InterPro" id="IPR011990">
    <property type="entry name" value="TPR-like_helical_dom_sf"/>
</dbReference>
<protein>
    <recommendedName>
        <fullName evidence="6">DUF4352 domain-containing protein</fullName>
    </recommendedName>
</protein>
<gene>
    <name evidence="4" type="ORF">OSCT_0446</name>
</gene>
<keyword evidence="5" id="KW-1185">Reference proteome</keyword>
<organism evidence="4 5">
    <name type="scientific">Oscillochloris trichoides DG-6</name>
    <dbReference type="NCBI Taxonomy" id="765420"/>
    <lineage>
        <taxon>Bacteria</taxon>
        <taxon>Bacillati</taxon>
        <taxon>Chloroflexota</taxon>
        <taxon>Chloroflexia</taxon>
        <taxon>Chloroflexales</taxon>
        <taxon>Chloroflexineae</taxon>
        <taxon>Oscillochloridaceae</taxon>
        <taxon>Oscillochloris</taxon>
    </lineage>
</organism>
<evidence type="ECO:0000256" key="3">
    <source>
        <dbReference type="SAM" id="Phobius"/>
    </source>
</evidence>
<accession>E1IAU5</accession>
<dbReference type="HOGENOM" id="CLU_782656_0_0_0"/>
<feature type="region of interest" description="Disordered" evidence="2">
    <location>
        <begin position="89"/>
        <end position="108"/>
    </location>
</feature>
<dbReference type="SUPFAM" id="SSF48452">
    <property type="entry name" value="TPR-like"/>
    <property type="match status" value="1"/>
</dbReference>
<feature type="compositionally biased region" description="Pro residues" evidence="2">
    <location>
        <begin position="91"/>
        <end position="101"/>
    </location>
</feature>
<evidence type="ECO:0008006" key="6">
    <source>
        <dbReference type="Google" id="ProtNLM"/>
    </source>
</evidence>
<name>E1IAU5_9CHLR</name>
<comment type="caution">
    <text evidence="4">The sequence shown here is derived from an EMBL/GenBank/DDBJ whole genome shotgun (WGS) entry which is preliminary data.</text>
</comment>
<dbReference type="eggNOG" id="COG3170">
    <property type="taxonomic scope" value="Bacteria"/>
</dbReference>
<dbReference type="Gene3D" id="2.60.40.1240">
    <property type="match status" value="1"/>
</dbReference>
<keyword evidence="1" id="KW-0732">Signal</keyword>
<dbReference type="Proteomes" id="UP000054010">
    <property type="component" value="Unassembled WGS sequence"/>
</dbReference>
<feature type="compositionally biased region" description="Pro residues" evidence="2">
    <location>
        <begin position="190"/>
        <end position="206"/>
    </location>
</feature>
<dbReference type="Gene3D" id="1.25.40.10">
    <property type="entry name" value="Tetratricopeptide repeat domain"/>
    <property type="match status" value="1"/>
</dbReference>
<evidence type="ECO:0000256" key="2">
    <source>
        <dbReference type="SAM" id="MobiDB-lite"/>
    </source>
</evidence>
<dbReference type="InterPro" id="IPR029050">
    <property type="entry name" value="Immunoprotect_excell_Ig-like"/>
</dbReference>
<evidence type="ECO:0000313" key="5">
    <source>
        <dbReference type="Proteomes" id="UP000054010"/>
    </source>
</evidence>
<dbReference type="OrthoDB" id="153320at2"/>
<dbReference type="AlphaFoldDB" id="E1IAU5"/>
<dbReference type="EMBL" id="ADVR01000007">
    <property type="protein sequence ID" value="EFO81701.1"/>
    <property type="molecule type" value="Genomic_DNA"/>
</dbReference>
<keyword evidence="3" id="KW-0472">Membrane</keyword>
<evidence type="ECO:0000256" key="1">
    <source>
        <dbReference type="ARBA" id="ARBA00022729"/>
    </source>
</evidence>
<feature type="transmembrane region" description="Helical" evidence="3">
    <location>
        <begin position="129"/>
        <end position="148"/>
    </location>
</feature>
<evidence type="ECO:0000313" key="4">
    <source>
        <dbReference type="EMBL" id="EFO81701.1"/>
    </source>
</evidence>
<proteinExistence type="predicted"/>
<feature type="region of interest" description="Disordered" evidence="2">
    <location>
        <begin position="185"/>
        <end position="207"/>
    </location>
</feature>
<keyword evidence="3" id="KW-1133">Transmembrane helix</keyword>
<sequence>MSDPTTKPQLEALLRSGVAAARAGNRRTARDLFLAVSRVYPADVRVWLGLAEVAIDAAERRHALEQVLALDPHQHQARQLLAQLVPAPSEALPPPLTPHPDPQAEAVSVAPEPLPPAPPVTHFPLLNRLALLVIAVLILGILAIVVLGRGNIGQSVAALPPQPSPILQSLPSPSSLPTLIPTLTQITTPTRPPLPPTLPAPSPTPPTSLSLGTLVEVDGWSATLLRPDYSLLFDSSIGDLQPSGRFVLVLMAVANNSAAPRPIPPDFFTLVDARGRQFRPIPNASSTYLSLYPRGQYGDLALEESLAAHSGMRSIPIIFDVPRDATGLTLMVHASGNLGWPIEQPTAPSVNVGP</sequence>
<keyword evidence="3" id="KW-0812">Transmembrane</keyword>
<dbReference type="STRING" id="765420.OSCT_0446"/>